<evidence type="ECO:0000313" key="2">
    <source>
        <dbReference type="Proteomes" id="UP000887116"/>
    </source>
</evidence>
<comment type="caution">
    <text evidence="1">The sequence shown here is derived from an EMBL/GenBank/DDBJ whole genome shotgun (WGS) entry which is preliminary data.</text>
</comment>
<proteinExistence type="predicted"/>
<sequence length="119" mass="13383">MNTLVERSLSGVGGDATFCAWSLEVAASSDLGLFSMIKRMFISQFQMREVGAEFVFSVERRKNVRKATISVRLDLSASKKFTFGSVDHLLKCAKVTEIQMWKSPIVTPFFLLLLINDLK</sequence>
<accession>A0A8X6L6T4</accession>
<dbReference type="AlphaFoldDB" id="A0A8X6L6T4"/>
<organism evidence="1 2">
    <name type="scientific">Trichonephila clavata</name>
    <name type="common">Joro spider</name>
    <name type="synonym">Nephila clavata</name>
    <dbReference type="NCBI Taxonomy" id="2740835"/>
    <lineage>
        <taxon>Eukaryota</taxon>
        <taxon>Metazoa</taxon>
        <taxon>Ecdysozoa</taxon>
        <taxon>Arthropoda</taxon>
        <taxon>Chelicerata</taxon>
        <taxon>Arachnida</taxon>
        <taxon>Araneae</taxon>
        <taxon>Araneomorphae</taxon>
        <taxon>Entelegynae</taxon>
        <taxon>Araneoidea</taxon>
        <taxon>Nephilidae</taxon>
        <taxon>Trichonephila</taxon>
    </lineage>
</organism>
<protein>
    <submittedName>
        <fullName evidence="1">Uncharacterized protein</fullName>
    </submittedName>
</protein>
<dbReference type="EMBL" id="BMAO01014998">
    <property type="protein sequence ID" value="GFQ98614.1"/>
    <property type="molecule type" value="Genomic_DNA"/>
</dbReference>
<gene>
    <name evidence="1" type="ORF">TNCT_612831</name>
</gene>
<keyword evidence="2" id="KW-1185">Reference proteome</keyword>
<reference evidence="1" key="1">
    <citation type="submission" date="2020-07" db="EMBL/GenBank/DDBJ databases">
        <title>Multicomponent nature underlies the extraordinary mechanical properties of spider dragline silk.</title>
        <authorList>
            <person name="Kono N."/>
            <person name="Nakamura H."/>
            <person name="Mori M."/>
            <person name="Yoshida Y."/>
            <person name="Ohtoshi R."/>
            <person name="Malay A.D."/>
            <person name="Moran D.A.P."/>
            <person name="Tomita M."/>
            <person name="Numata K."/>
            <person name="Arakawa K."/>
        </authorList>
    </citation>
    <scope>NUCLEOTIDE SEQUENCE</scope>
</reference>
<name>A0A8X6L6T4_TRICU</name>
<evidence type="ECO:0000313" key="1">
    <source>
        <dbReference type="EMBL" id="GFQ98614.1"/>
    </source>
</evidence>
<dbReference type="Proteomes" id="UP000887116">
    <property type="component" value="Unassembled WGS sequence"/>
</dbReference>